<sequence length="351" mass="38123">MTTVAQPSYRQRVGYHSALLGGIALMASAVLVITDMQTRDTIAERQAEDFRQTLEQVLPASVHDNQPQLDTYQLQRADGPSLEIYRARQEGRVSAVAFQMTGRGYAGPIDILMGVDADGEVLGVRVLRHKETPGLGDKIEVARDPWILSFDGMSLGEPPREDWAVKKDGGIFDQFTGATITPRVVVNAVRDGLELFEQHRSTLLQRGEESAPSALTPTPLPLTGEGLMTHHPPQTTSTHSPFSPPGRRAGDERLMVSRAMQIDNTHSPFSPPGRRAGDEGLMVSRAMQIDNTHSPFSPPGRRAGDEGLMVSRAMQIDNTHSPFSPPGRRAGDEGSGGHPAPDLHTPKEPTP</sequence>
<keyword evidence="6" id="KW-1003">Cell membrane</keyword>
<organism evidence="10 11">
    <name type="scientific">Ectothiorhodospira marina</name>
    <dbReference type="NCBI Taxonomy" id="1396821"/>
    <lineage>
        <taxon>Bacteria</taxon>
        <taxon>Pseudomonadati</taxon>
        <taxon>Pseudomonadota</taxon>
        <taxon>Gammaproteobacteria</taxon>
        <taxon>Chromatiales</taxon>
        <taxon>Ectothiorhodospiraceae</taxon>
        <taxon>Ectothiorhodospira</taxon>
    </lineage>
</organism>
<evidence type="ECO:0000256" key="6">
    <source>
        <dbReference type="HAMAP-Rule" id="MF_00479"/>
    </source>
</evidence>
<keyword evidence="1 6" id="KW-0813">Transport</keyword>
<feature type="region of interest" description="Disordered" evidence="7">
    <location>
        <begin position="205"/>
        <end position="250"/>
    </location>
</feature>
<evidence type="ECO:0000256" key="7">
    <source>
        <dbReference type="SAM" id="MobiDB-lite"/>
    </source>
</evidence>
<dbReference type="NCBIfam" id="NF002519">
    <property type="entry name" value="PRK01908.1"/>
    <property type="match status" value="1"/>
</dbReference>
<dbReference type="Pfam" id="PF04205">
    <property type="entry name" value="FMN_bind"/>
    <property type="match status" value="1"/>
</dbReference>
<keyword evidence="6 8" id="KW-1133">Transmembrane helix</keyword>
<keyword evidence="6 8" id="KW-0812">Transmembrane</keyword>
<reference evidence="11" key="1">
    <citation type="submission" date="2016-10" db="EMBL/GenBank/DDBJ databases">
        <authorList>
            <person name="Varghese N."/>
            <person name="Submissions S."/>
        </authorList>
    </citation>
    <scope>NUCLEOTIDE SEQUENCE [LARGE SCALE GENOMIC DNA]</scope>
    <source>
        <strain evidence="11">DSM 241</strain>
    </source>
</reference>
<evidence type="ECO:0000256" key="2">
    <source>
        <dbReference type="ARBA" id="ARBA00022553"/>
    </source>
</evidence>
<dbReference type="PANTHER" id="PTHR36118">
    <property type="entry name" value="ION-TRANSLOCATING OXIDOREDUCTASE COMPLEX SUBUNIT G"/>
    <property type="match status" value="1"/>
</dbReference>
<feature type="modified residue" description="FMN phosphoryl threonine" evidence="6">
    <location>
        <position position="179"/>
    </location>
</feature>
<gene>
    <name evidence="6" type="primary">rnfG</name>
    <name evidence="10" type="ORF">SAMN05444515_11087</name>
</gene>
<dbReference type="InterPro" id="IPR007329">
    <property type="entry name" value="FMN-bd"/>
</dbReference>
<comment type="function">
    <text evidence="6">Part of a membrane-bound complex that couples electron transfer with translocation of ions across the membrane.</text>
</comment>
<evidence type="ECO:0000256" key="5">
    <source>
        <dbReference type="ARBA" id="ARBA00022982"/>
    </source>
</evidence>
<name>A0A1H7MXG3_9GAMM</name>
<dbReference type="STRING" id="1396821.SAMN05444515_11087"/>
<keyword evidence="6" id="KW-1278">Translocase</keyword>
<evidence type="ECO:0000313" key="10">
    <source>
        <dbReference type="EMBL" id="SEL15913.1"/>
    </source>
</evidence>
<dbReference type="EC" id="7.-.-.-" evidence="6"/>
<evidence type="ECO:0000256" key="3">
    <source>
        <dbReference type="ARBA" id="ARBA00022630"/>
    </source>
</evidence>
<feature type="transmembrane region" description="Helical" evidence="8">
    <location>
        <begin position="13"/>
        <end position="33"/>
    </location>
</feature>
<comment type="subcellular location">
    <subcellularLocation>
        <location evidence="6">Cell inner membrane</location>
        <topology evidence="6">Single-pass membrane protein</topology>
    </subcellularLocation>
</comment>
<dbReference type="HAMAP" id="MF_00479">
    <property type="entry name" value="RsxG_RnfG"/>
    <property type="match status" value="1"/>
</dbReference>
<protein>
    <recommendedName>
        <fullName evidence="6">Ion-translocating oxidoreductase complex subunit G</fullName>
        <ecNumber evidence="6">7.-.-.-</ecNumber>
    </recommendedName>
    <alternativeName>
        <fullName evidence="6">Rnf electron transport complex subunit G</fullName>
    </alternativeName>
</protein>
<dbReference type="GO" id="GO:0022900">
    <property type="term" value="P:electron transport chain"/>
    <property type="evidence" value="ECO:0007669"/>
    <property type="project" value="UniProtKB-UniRule"/>
</dbReference>
<dbReference type="SMART" id="SM00900">
    <property type="entry name" value="FMN_bind"/>
    <property type="match status" value="1"/>
</dbReference>
<dbReference type="PANTHER" id="PTHR36118:SF1">
    <property type="entry name" value="ION-TRANSLOCATING OXIDOREDUCTASE COMPLEX SUBUNIT G"/>
    <property type="match status" value="1"/>
</dbReference>
<feature type="compositionally biased region" description="Low complexity" evidence="7">
    <location>
        <begin position="215"/>
        <end position="241"/>
    </location>
</feature>
<accession>A0A1H7MXG3</accession>
<keyword evidence="11" id="KW-1185">Reference proteome</keyword>
<proteinExistence type="inferred from homology"/>
<dbReference type="GO" id="GO:0009055">
    <property type="term" value="F:electron transfer activity"/>
    <property type="evidence" value="ECO:0007669"/>
    <property type="project" value="InterPro"/>
</dbReference>
<dbReference type="GO" id="GO:0005886">
    <property type="term" value="C:plasma membrane"/>
    <property type="evidence" value="ECO:0007669"/>
    <property type="project" value="UniProtKB-SubCell"/>
</dbReference>
<comment type="similarity">
    <text evidence="6">Belongs to the RnfG family.</text>
</comment>
<dbReference type="OrthoDB" id="9784165at2"/>
<dbReference type="NCBIfam" id="TIGR01947">
    <property type="entry name" value="rnfG"/>
    <property type="match status" value="1"/>
</dbReference>
<keyword evidence="3 6" id="KW-0285">Flavoprotein</keyword>
<keyword evidence="5 6" id="KW-0249">Electron transport</keyword>
<dbReference type="EMBL" id="FOAA01000010">
    <property type="protein sequence ID" value="SEL15913.1"/>
    <property type="molecule type" value="Genomic_DNA"/>
</dbReference>
<evidence type="ECO:0000256" key="4">
    <source>
        <dbReference type="ARBA" id="ARBA00022643"/>
    </source>
</evidence>
<feature type="region of interest" description="Disordered" evidence="7">
    <location>
        <begin position="313"/>
        <end position="351"/>
    </location>
</feature>
<dbReference type="InterPro" id="IPR010209">
    <property type="entry name" value="Ion_transpt_RnfG/RsxG"/>
</dbReference>
<keyword evidence="6 8" id="KW-0472">Membrane</keyword>
<dbReference type="AlphaFoldDB" id="A0A1H7MXG3"/>
<dbReference type="RefSeq" id="WP_090253902.1">
    <property type="nucleotide sequence ID" value="NZ_FOAA01000010.1"/>
</dbReference>
<comment type="subunit">
    <text evidence="6">The complex is composed of six subunits: RnfA, RnfB, RnfC, RnfD, RnfE and RnfG.</text>
</comment>
<keyword evidence="2 6" id="KW-0597">Phosphoprotein</keyword>
<keyword evidence="4 6" id="KW-0288">FMN</keyword>
<evidence type="ECO:0000256" key="8">
    <source>
        <dbReference type="SAM" id="Phobius"/>
    </source>
</evidence>
<dbReference type="GO" id="GO:0010181">
    <property type="term" value="F:FMN binding"/>
    <property type="evidence" value="ECO:0007669"/>
    <property type="project" value="InterPro"/>
</dbReference>
<feature type="domain" description="FMN-binding" evidence="9">
    <location>
        <begin position="104"/>
        <end position="196"/>
    </location>
</feature>
<dbReference type="Proteomes" id="UP000199256">
    <property type="component" value="Unassembled WGS sequence"/>
</dbReference>
<evidence type="ECO:0000313" key="11">
    <source>
        <dbReference type="Proteomes" id="UP000199256"/>
    </source>
</evidence>
<evidence type="ECO:0000256" key="1">
    <source>
        <dbReference type="ARBA" id="ARBA00022448"/>
    </source>
</evidence>
<evidence type="ECO:0000259" key="9">
    <source>
        <dbReference type="SMART" id="SM00900"/>
    </source>
</evidence>
<keyword evidence="6" id="KW-0997">Cell inner membrane</keyword>
<comment type="cofactor">
    <cofactor evidence="6">
        <name>FMN</name>
        <dbReference type="ChEBI" id="CHEBI:58210"/>
    </cofactor>
</comment>